<dbReference type="Gene3D" id="2.60.120.200">
    <property type="match status" value="1"/>
</dbReference>
<dbReference type="FunFam" id="2.60.120.200:FF:000025">
    <property type="entry name" value="Xyloglucan endotransglucosylase/hydrolase"/>
    <property type="match status" value="1"/>
</dbReference>
<keyword evidence="7" id="KW-1015">Disulfide bond</keyword>
<dbReference type="InterPro" id="IPR044791">
    <property type="entry name" value="Beta-glucanase/XTH"/>
</dbReference>
<dbReference type="EMBL" id="JAYMYS010000004">
    <property type="protein sequence ID" value="KAK7395447.1"/>
    <property type="molecule type" value="Genomic_DNA"/>
</dbReference>
<comment type="subcellular location">
    <subcellularLocation>
        <location evidence="11">Secreted</location>
        <location evidence="11">Cell wall</location>
    </subcellularLocation>
    <subcellularLocation>
        <location evidence="11">Secreted</location>
        <location evidence="11">Extracellular space</location>
        <location evidence="11">Apoplast</location>
    </subcellularLocation>
</comment>
<evidence type="ECO:0000259" key="13">
    <source>
        <dbReference type="PROSITE" id="PS51762"/>
    </source>
</evidence>
<evidence type="ECO:0000256" key="10">
    <source>
        <dbReference type="PIRSR" id="PIRSR005604-1"/>
    </source>
</evidence>
<dbReference type="PANTHER" id="PTHR31062">
    <property type="entry name" value="XYLOGLUCAN ENDOTRANSGLUCOSYLASE/HYDROLASE PROTEIN 8-RELATED"/>
    <property type="match status" value="1"/>
</dbReference>
<evidence type="ECO:0000256" key="7">
    <source>
        <dbReference type="ARBA" id="ARBA00023157"/>
    </source>
</evidence>
<evidence type="ECO:0000256" key="8">
    <source>
        <dbReference type="ARBA" id="ARBA00023295"/>
    </source>
</evidence>
<dbReference type="InterPro" id="IPR013320">
    <property type="entry name" value="ConA-like_dom_sf"/>
</dbReference>
<feature type="active site" description="Nucleophile" evidence="10">
    <location>
        <position position="123"/>
    </location>
</feature>
<evidence type="ECO:0000256" key="5">
    <source>
        <dbReference type="ARBA" id="ARBA00022729"/>
    </source>
</evidence>
<accession>A0AAN9SLI3</accession>
<dbReference type="PRINTS" id="PR00737">
    <property type="entry name" value="GLHYDRLASE16"/>
</dbReference>
<keyword evidence="8 11" id="KW-0326">Glycosidase</keyword>
<keyword evidence="2 11" id="KW-0052">Apoplast</keyword>
<evidence type="ECO:0000256" key="2">
    <source>
        <dbReference type="ARBA" id="ARBA00022523"/>
    </source>
</evidence>
<dbReference type="Proteomes" id="UP001386955">
    <property type="component" value="Unassembled WGS sequence"/>
</dbReference>
<comment type="PTM">
    <text evidence="11">Contains at least one intrachain disulfide bond essential for its enzymatic activity.</text>
</comment>
<comment type="similarity">
    <text evidence="11">Belongs to the glycosyl hydrolase 16 family.</text>
</comment>
<dbReference type="Pfam" id="PF06955">
    <property type="entry name" value="XET_C"/>
    <property type="match status" value="1"/>
</dbReference>
<dbReference type="GO" id="GO:0016762">
    <property type="term" value="F:xyloglucan:xyloglucosyl transferase activity"/>
    <property type="evidence" value="ECO:0007669"/>
    <property type="project" value="UniProtKB-EC"/>
</dbReference>
<dbReference type="GO" id="GO:0010411">
    <property type="term" value="P:xyloglucan metabolic process"/>
    <property type="evidence" value="ECO:0007669"/>
    <property type="project" value="InterPro"/>
</dbReference>
<dbReference type="InterPro" id="IPR008264">
    <property type="entry name" value="Beta_glucanase"/>
</dbReference>
<name>A0AAN9SLI3_PSOTE</name>
<evidence type="ECO:0000256" key="6">
    <source>
        <dbReference type="ARBA" id="ARBA00022801"/>
    </source>
</evidence>
<dbReference type="GO" id="GO:0042546">
    <property type="term" value="P:cell wall biogenesis"/>
    <property type="evidence" value="ECO:0007669"/>
    <property type="project" value="InterPro"/>
</dbReference>
<keyword evidence="12" id="KW-1133">Transmembrane helix</keyword>
<dbReference type="InterPro" id="IPR016455">
    <property type="entry name" value="XTH"/>
</dbReference>
<keyword evidence="12" id="KW-0812">Transmembrane</keyword>
<keyword evidence="1 11" id="KW-0134">Cell wall</keyword>
<evidence type="ECO:0000256" key="11">
    <source>
        <dbReference type="RuleBase" id="RU361120"/>
    </source>
</evidence>
<sequence length="305" mass="35451">MLRYESLKFKYILAWVNLDMGFLFCIFLLLLVADDVLVQGSVNTEEIGFDQNYEVIWGDHHVVSLNQGKEIQLRMDNSSGSGFGSKMAYGSGLFHMRIKVPNRNSAGVVTAYYLTSQGRGHDELDFEFLGNKEGKPYRLQTNVYVDGEGKREQRLRLWFDPTADFHSYRVLWNPHQIVFYVDNIPIRVYENKSNIGVGYPSKPMQVQASLWDGDSWATNGGKTKTDWSYAPFKANFQGFDVSGCQVPTSNISHNCSSDNYWWNKQKFWQLDPVRQRQYEHVKHKYMTYDYCADRNRYSEPPLECL</sequence>
<proteinExistence type="inferred from homology"/>
<keyword evidence="4 11" id="KW-0808">Transferase</keyword>
<evidence type="ECO:0000256" key="3">
    <source>
        <dbReference type="ARBA" id="ARBA00022525"/>
    </source>
</evidence>
<gene>
    <name evidence="14" type="ORF">VNO78_16005</name>
</gene>
<feature type="active site" description="Proton donor" evidence="10">
    <location>
        <position position="127"/>
    </location>
</feature>
<dbReference type="GO" id="GO:0071555">
    <property type="term" value="P:cell wall organization"/>
    <property type="evidence" value="ECO:0007669"/>
    <property type="project" value="UniProtKB-KW"/>
</dbReference>
<keyword evidence="12" id="KW-0472">Membrane</keyword>
<evidence type="ECO:0000313" key="14">
    <source>
        <dbReference type="EMBL" id="KAK7395447.1"/>
    </source>
</evidence>
<dbReference type="EC" id="2.4.1.207" evidence="11"/>
<keyword evidence="6 11" id="KW-0378">Hydrolase</keyword>
<dbReference type="GO" id="GO:0004553">
    <property type="term" value="F:hydrolase activity, hydrolyzing O-glycosyl compounds"/>
    <property type="evidence" value="ECO:0007669"/>
    <property type="project" value="InterPro"/>
</dbReference>
<keyword evidence="15" id="KW-1185">Reference proteome</keyword>
<evidence type="ECO:0000256" key="1">
    <source>
        <dbReference type="ARBA" id="ARBA00022512"/>
    </source>
</evidence>
<reference evidence="14 15" key="1">
    <citation type="submission" date="2024-01" db="EMBL/GenBank/DDBJ databases">
        <title>The genomes of 5 underutilized Papilionoideae crops provide insights into root nodulation and disease resistanc.</title>
        <authorList>
            <person name="Jiang F."/>
        </authorList>
    </citation>
    <scope>NUCLEOTIDE SEQUENCE [LARGE SCALE GENOMIC DNA]</scope>
    <source>
        <strain evidence="14">DUOXIRENSHENG_FW03</strain>
        <tissue evidence="14">Leaves</tissue>
    </source>
</reference>
<dbReference type="Pfam" id="PF00722">
    <property type="entry name" value="Glyco_hydro_16"/>
    <property type="match status" value="1"/>
</dbReference>
<dbReference type="AlphaFoldDB" id="A0AAN9SLI3"/>
<dbReference type="PIRSF" id="PIRSF005604">
    <property type="entry name" value="XET"/>
    <property type="match status" value="1"/>
</dbReference>
<evidence type="ECO:0000313" key="15">
    <source>
        <dbReference type="Proteomes" id="UP001386955"/>
    </source>
</evidence>
<dbReference type="CDD" id="cd02176">
    <property type="entry name" value="GH16_XET"/>
    <property type="match status" value="1"/>
</dbReference>
<evidence type="ECO:0000256" key="9">
    <source>
        <dbReference type="ARBA" id="ARBA00058567"/>
    </source>
</evidence>
<evidence type="ECO:0000256" key="4">
    <source>
        <dbReference type="ARBA" id="ARBA00022679"/>
    </source>
</evidence>
<dbReference type="GO" id="GO:0048046">
    <property type="term" value="C:apoplast"/>
    <property type="evidence" value="ECO:0007669"/>
    <property type="project" value="UniProtKB-SubCell"/>
</dbReference>
<keyword evidence="11" id="KW-0961">Cell wall biogenesis/degradation</keyword>
<dbReference type="PROSITE" id="PS51762">
    <property type="entry name" value="GH16_2"/>
    <property type="match status" value="1"/>
</dbReference>
<dbReference type="InterPro" id="IPR010713">
    <property type="entry name" value="XET_C"/>
</dbReference>
<comment type="function">
    <text evidence="9 11">Catalyzes xyloglucan endohydrolysis (XEH) and/or endotransglycosylation (XET). Cleaves and religates xyloglucan polymers, an essential constituent of the primary cell wall, and thereby participates in cell wall construction of growing tissues.</text>
</comment>
<evidence type="ECO:0000256" key="12">
    <source>
        <dbReference type="SAM" id="Phobius"/>
    </source>
</evidence>
<feature type="domain" description="GH16" evidence="13">
    <location>
        <begin position="13"/>
        <end position="236"/>
    </location>
</feature>
<protein>
    <recommendedName>
        <fullName evidence="11">Xyloglucan endotransglucosylase/hydrolase</fullName>
        <ecNumber evidence="11">2.4.1.207</ecNumber>
    </recommendedName>
</protein>
<keyword evidence="3 11" id="KW-0964">Secreted</keyword>
<organism evidence="14 15">
    <name type="scientific">Psophocarpus tetragonolobus</name>
    <name type="common">Winged bean</name>
    <name type="synonym">Dolichos tetragonolobus</name>
    <dbReference type="NCBI Taxonomy" id="3891"/>
    <lineage>
        <taxon>Eukaryota</taxon>
        <taxon>Viridiplantae</taxon>
        <taxon>Streptophyta</taxon>
        <taxon>Embryophyta</taxon>
        <taxon>Tracheophyta</taxon>
        <taxon>Spermatophyta</taxon>
        <taxon>Magnoliopsida</taxon>
        <taxon>eudicotyledons</taxon>
        <taxon>Gunneridae</taxon>
        <taxon>Pentapetalae</taxon>
        <taxon>rosids</taxon>
        <taxon>fabids</taxon>
        <taxon>Fabales</taxon>
        <taxon>Fabaceae</taxon>
        <taxon>Papilionoideae</taxon>
        <taxon>50 kb inversion clade</taxon>
        <taxon>NPAAA clade</taxon>
        <taxon>indigoferoid/millettioid clade</taxon>
        <taxon>Phaseoleae</taxon>
        <taxon>Psophocarpus</taxon>
    </lineage>
</organism>
<comment type="caution">
    <text evidence="14">The sequence shown here is derived from an EMBL/GenBank/DDBJ whole genome shotgun (WGS) entry which is preliminary data.</text>
</comment>
<dbReference type="InterPro" id="IPR000757">
    <property type="entry name" value="Beta-glucanase-like"/>
</dbReference>
<feature type="transmembrane region" description="Helical" evidence="12">
    <location>
        <begin position="12"/>
        <end position="33"/>
    </location>
</feature>
<keyword evidence="5" id="KW-0732">Signal</keyword>
<dbReference type="SUPFAM" id="SSF49899">
    <property type="entry name" value="Concanavalin A-like lectins/glucanases"/>
    <property type="match status" value="1"/>
</dbReference>